<keyword evidence="11" id="KW-1185">Reference proteome</keyword>
<feature type="region of interest" description="Disordered" evidence="8">
    <location>
        <begin position="1337"/>
        <end position="1369"/>
    </location>
</feature>
<evidence type="ECO:0000256" key="5">
    <source>
        <dbReference type="ARBA" id="ARBA00023212"/>
    </source>
</evidence>
<feature type="compositionally biased region" description="Polar residues" evidence="8">
    <location>
        <begin position="758"/>
        <end position="768"/>
    </location>
</feature>
<keyword evidence="5" id="KW-0206">Cytoskeleton</keyword>
<feature type="compositionally biased region" description="Polar residues" evidence="8">
    <location>
        <begin position="972"/>
        <end position="1000"/>
    </location>
</feature>
<feature type="compositionally biased region" description="Polar residues" evidence="8">
    <location>
        <begin position="1454"/>
        <end position="1465"/>
    </location>
</feature>
<feature type="domain" description="CKK" evidence="10">
    <location>
        <begin position="1518"/>
        <end position="1652"/>
    </location>
</feature>
<feature type="compositionally biased region" description="Gly residues" evidence="8">
    <location>
        <begin position="957"/>
        <end position="967"/>
    </location>
</feature>
<feature type="compositionally biased region" description="Low complexity" evidence="8">
    <location>
        <begin position="1271"/>
        <end position="1283"/>
    </location>
</feature>
<dbReference type="FunFam" id="3.10.20.360:FF:000002">
    <property type="entry name" value="Patronin, isoform M"/>
    <property type="match status" value="1"/>
</dbReference>
<feature type="region of interest" description="Disordered" evidence="8">
    <location>
        <begin position="745"/>
        <end position="806"/>
    </location>
</feature>
<keyword evidence="2" id="KW-0963">Cytoplasm</keyword>
<feature type="compositionally biased region" description="Low complexity" evidence="8">
    <location>
        <begin position="1009"/>
        <end position="1020"/>
    </location>
</feature>
<dbReference type="GO" id="GO:0036449">
    <property type="term" value="C:microtubule minus-end"/>
    <property type="evidence" value="ECO:0007669"/>
    <property type="project" value="TreeGrafter"/>
</dbReference>
<feature type="compositionally biased region" description="Basic and acidic residues" evidence="8">
    <location>
        <begin position="405"/>
        <end position="420"/>
    </location>
</feature>
<dbReference type="GO" id="GO:0005516">
    <property type="term" value="F:calmodulin binding"/>
    <property type="evidence" value="ECO:0007669"/>
    <property type="project" value="InterPro"/>
</dbReference>
<dbReference type="InterPro" id="IPR036872">
    <property type="entry name" value="CH_dom_sf"/>
</dbReference>
<comment type="domain">
    <text evidence="6">The CKK domain binds microtubules.</text>
</comment>
<feature type="compositionally biased region" description="Low complexity" evidence="8">
    <location>
        <begin position="358"/>
        <end position="393"/>
    </location>
</feature>
<feature type="compositionally biased region" description="Low complexity" evidence="8">
    <location>
        <begin position="794"/>
        <end position="806"/>
    </location>
</feature>
<feature type="compositionally biased region" description="Basic residues" evidence="8">
    <location>
        <begin position="1416"/>
        <end position="1427"/>
    </location>
</feature>
<dbReference type="PROSITE" id="PS51508">
    <property type="entry name" value="CKK"/>
    <property type="match status" value="1"/>
</dbReference>
<keyword evidence="4 7" id="KW-0175">Coiled coil</keyword>
<dbReference type="Pfam" id="PF25532">
    <property type="entry name" value="CH_CAMSAP2_N"/>
    <property type="match status" value="1"/>
</dbReference>
<dbReference type="PROSITE" id="PS50021">
    <property type="entry name" value="CH"/>
    <property type="match status" value="1"/>
</dbReference>
<comment type="subcellular location">
    <subcellularLocation>
        <location evidence="1">Cytoplasm</location>
        <location evidence="1">Cytoskeleton</location>
    </subcellularLocation>
</comment>
<dbReference type="InterPro" id="IPR022613">
    <property type="entry name" value="CH_CAMSAP_2"/>
</dbReference>
<dbReference type="CTD" id="36978"/>
<feature type="compositionally biased region" description="Polar residues" evidence="8">
    <location>
        <begin position="450"/>
        <end position="467"/>
    </location>
</feature>
<sequence length="1659" mass="187096">MDVETQEIRQARQRASVKWLLSKAFNNRVPDNLKEPFYRDHENQERLKPQIIVELGNATLYCQTLANLYSDPNYQSMNHWSIIQTLARKGVPVAESADMPITETVLIQTNPLRINAHMSVIESLMVLYAKEISSGDRVMAAIRRISGNNYQAPTGQSYEQALLGWISHACAALKKRIIKEVDAGLPDDNGSRLQTPDIPPVRDFQDLCDGICLALLISYYCPKVVPWTSVRINYLPAVEDSIHNILLVCNFSQKHLPYTVMHMTPEDVTYMRGSMKLNLVVLLTDLFNLFEIHPAKCVCYPGMDGQVPHSNSFGGGLNRRSTPPNEYQTVQSNNFDGNHAEAFVVHKSRGITTLASMHSQQQQQLHQQQQHQQQYHQQPLQQHPSQSQLQIQQQEPLVPARLRQAKEKTNVESKADERGDFVAAGRPSNWEQSRRPSFAGRRSRRNSSSEDSQLTIENFGGSQDQLNTLGRYERDRERKLSNTSVGSYPVEPAVAVRSSIADARGTLQLGYDTDSGSEKQDRETEKYSMRRQVSVDNVPTVSSHNLSNAGSPLPVARHKQHSSDKDYSSNSGMTPDAYNDSRSTSGYDPESTPVRKSSTSSMPASPAAWQLDVGDDDMRSLENASKLSTIRMKLEEKRRRIEQDKRKIEMALLRHQEKEDLESCPDVMKWETMSNESKRTPDMDPVDLDKYQQSIAIMNMNLQDIQQDIHRLATQQSQMQAQHLQAQQLMQAQQIANMLNQQQTYGSQQHLADHHYQQQRPMQQSFGSSPHLPQAYNAPVSAYSSRPPSRDPYQQQLHHQQQQPMPMPQQMQYVNEHGQYMSPPQPAHYMPQQAQQPQSIYSDNGAAYNHSNHSPYGGGPQYRSSVVYDDYGQPTNHFYLHESSPQPQAHPHPQRRTWAHSAAAAAYEQQQQIQPSLVDVNAWQTQQHQKQKQTWMNRPPSSAGAPSPGSFMLHQNGAGGGGGGGGELQHLFQVQASPQHGQRQVSGSNGVQRQQSLTNLRDNRSPKAPQNMGMPMGMPMQQEDMMAPQSICFIGDEEDVDELERNIIESMQSTHVSDFVHQQQQQHQHQQQLQQQHRLQGHSGRGSSSEDYDSGEMISNKLNITSGNLTYRIPSPSRPSIQANSFQDPRAMAAASGGEDQPAEKGFYISFDDEQPKRPKPPLRAKRSPKKESPPGSRDSVDNQATLKRESLSHLHNNNNIGFANDDVNSKPVTRHSIHGLNNSNSVKTPGNATYNKYTDEPPIQLRQLAVSGAMSPTSNDRHHLEDVSNQSPQQTQQPMSPTRLQQSSNNAEAAKNKALVIGADSTNLDPESVDEMERRKEKIMLLSLQRRQQQEEAKARKEIEASQKREKEREKEEERSRKKEEQMARRAAILEQHRLKKAIEEAEREGKTLDRPDLHVKLQSHSSTSTTPRLRQQRTTRPRPKTIHVDDASVDISEASSISSRGKKGSSSNLTGYGQLSSNSMKRDYYRGSQDSLTVKEPAGVERGRTLSRISVAKGSTLNFRGRKSNSLMNLCGPKLYKQPAAKSNRGIILNAVEYCVFPGVVNREAKQKVLEKIARSEAKHFLVLFRDAGCQFRALYSYQPETDQVTKLYGTGPSQVEEVMFDKFFKYNSGGKCFSQVHTKHLTVTIDAFTIHNSLWQGKRVQLPSKKDMALVI</sequence>
<feature type="region of interest" description="Disordered" evidence="8">
    <location>
        <begin position="507"/>
        <end position="610"/>
    </location>
</feature>
<keyword evidence="3 6" id="KW-0493">Microtubule</keyword>
<dbReference type="Pfam" id="PF08683">
    <property type="entry name" value="CAMSAP_CKK"/>
    <property type="match status" value="1"/>
</dbReference>
<feature type="region of interest" description="Disordered" evidence="8">
    <location>
        <begin position="1108"/>
        <end position="1239"/>
    </location>
</feature>
<evidence type="ECO:0000259" key="9">
    <source>
        <dbReference type="PROSITE" id="PS50021"/>
    </source>
</evidence>
<evidence type="ECO:0000313" key="12">
    <source>
        <dbReference type="RefSeq" id="XP_033154828.1"/>
    </source>
</evidence>
<dbReference type="Gene3D" id="3.10.20.360">
    <property type="entry name" value="CKK domain"/>
    <property type="match status" value="1"/>
</dbReference>
<dbReference type="Proteomes" id="UP000515162">
    <property type="component" value="Chromosome 2R"/>
</dbReference>
<evidence type="ECO:0000256" key="2">
    <source>
        <dbReference type="ARBA" id="ARBA00022490"/>
    </source>
</evidence>
<organism evidence="11 12">
    <name type="scientific">Drosophila mauritiana</name>
    <name type="common">Fruit fly</name>
    <dbReference type="NCBI Taxonomy" id="7226"/>
    <lineage>
        <taxon>Eukaryota</taxon>
        <taxon>Metazoa</taxon>
        <taxon>Ecdysozoa</taxon>
        <taxon>Arthropoda</taxon>
        <taxon>Hexapoda</taxon>
        <taxon>Insecta</taxon>
        <taxon>Pterygota</taxon>
        <taxon>Neoptera</taxon>
        <taxon>Endopterygota</taxon>
        <taxon>Diptera</taxon>
        <taxon>Brachycera</taxon>
        <taxon>Muscomorpha</taxon>
        <taxon>Ephydroidea</taxon>
        <taxon>Drosophilidae</taxon>
        <taxon>Drosophila</taxon>
        <taxon>Sophophora</taxon>
    </lineage>
</organism>
<comment type="similarity">
    <text evidence="6">Belongs to the CAMSAP1 family.</text>
</comment>
<dbReference type="InterPro" id="IPR058042">
    <property type="entry name" value="CAMSAP_N"/>
</dbReference>
<dbReference type="GO" id="GO:0007026">
    <property type="term" value="P:negative regulation of microtubule depolymerization"/>
    <property type="evidence" value="ECO:0007669"/>
    <property type="project" value="TreeGrafter"/>
</dbReference>
<feature type="region of interest" description="Disordered" evidence="8">
    <location>
        <begin position="828"/>
        <end position="859"/>
    </location>
</feature>
<evidence type="ECO:0000259" key="10">
    <source>
        <dbReference type="PROSITE" id="PS51508"/>
    </source>
</evidence>
<dbReference type="InterPro" id="IPR011033">
    <property type="entry name" value="PRC_barrel-like_sf"/>
</dbReference>
<dbReference type="GO" id="GO:0031122">
    <property type="term" value="P:cytoplasmic microtubule organization"/>
    <property type="evidence" value="ECO:0007669"/>
    <property type="project" value="TreeGrafter"/>
</dbReference>
<dbReference type="GO" id="GO:0031175">
    <property type="term" value="P:neuron projection development"/>
    <property type="evidence" value="ECO:0007669"/>
    <property type="project" value="InterPro"/>
</dbReference>
<evidence type="ECO:0000256" key="7">
    <source>
        <dbReference type="SAM" id="Coils"/>
    </source>
</evidence>
<feature type="compositionally biased region" description="Basic and acidic residues" evidence="8">
    <location>
        <begin position="516"/>
        <end position="528"/>
    </location>
</feature>
<feature type="compositionally biased region" description="Polar residues" evidence="8">
    <location>
        <begin position="832"/>
        <end position="842"/>
    </location>
</feature>
<feature type="compositionally biased region" description="Low complexity" evidence="8">
    <location>
        <begin position="926"/>
        <end position="950"/>
    </location>
</feature>
<feature type="compositionally biased region" description="Basic residues" evidence="8">
    <location>
        <begin position="1158"/>
        <end position="1169"/>
    </location>
</feature>
<evidence type="ECO:0000256" key="4">
    <source>
        <dbReference type="ARBA" id="ARBA00023054"/>
    </source>
</evidence>
<feature type="compositionally biased region" description="Polar residues" evidence="8">
    <location>
        <begin position="1118"/>
        <end position="1127"/>
    </location>
</feature>
<proteinExistence type="inferred from homology"/>
<evidence type="ECO:0000256" key="8">
    <source>
        <dbReference type="SAM" id="MobiDB-lite"/>
    </source>
</evidence>
<feature type="compositionally biased region" description="Low complexity" evidence="8">
    <location>
        <begin position="1061"/>
        <end position="1078"/>
    </location>
</feature>
<feature type="compositionally biased region" description="Low complexity" evidence="8">
    <location>
        <begin position="597"/>
        <end position="608"/>
    </location>
</feature>
<dbReference type="GO" id="GO:0051011">
    <property type="term" value="F:microtubule minus-end binding"/>
    <property type="evidence" value="ECO:0007669"/>
    <property type="project" value="TreeGrafter"/>
</dbReference>
<feature type="coiled-coil region" evidence="7">
    <location>
        <begin position="624"/>
        <end position="658"/>
    </location>
</feature>
<dbReference type="Pfam" id="PF11971">
    <property type="entry name" value="CAMSAP_CH"/>
    <property type="match status" value="1"/>
</dbReference>
<dbReference type="GeneID" id="117137472"/>
<dbReference type="SUPFAM" id="SSF47576">
    <property type="entry name" value="Calponin-homology domain, CH-domain"/>
    <property type="match status" value="1"/>
</dbReference>
<feature type="region of interest" description="Disordered" evidence="8">
    <location>
        <begin position="926"/>
        <end position="1020"/>
    </location>
</feature>
<evidence type="ECO:0000256" key="1">
    <source>
        <dbReference type="ARBA" id="ARBA00004245"/>
    </source>
</evidence>
<accession>A0A6P8JGP2</accession>
<dbReference type="RefSeq" id="XP_033154828.1">
    <property type="nucleotide sequence ID" value="XM_033298937.1"/>
</dbReference>
<protein>
    <submittedName>
        <fullName evidence="12">Patronin isoform X15</fullName>
    </submittedName>
</protein>
<feature type="region of interest" description="Disordered" evidence="8">
    <location>
        <begin position="405"/>
        <end position="467"/>
    </location>
</feature>
<dbReference type="Pfam" id="PF17095">
    <property type="entry name" value="CAMSAP_CC1"/>
    <property type="match status" value="1"/>
</dbReference>
<dbReference type="GO" id="GO:0030507">
    <property type="term" value="F:spectrin binding"/>
    <property type="evidence" value="ECO:0007669"/>
    <property type="project" value="InterPro"/>
</dbReference>
<feature type="compositionally biased region" description="Low complexity" evidence="8">
    <location>
        <begin position="1435"/>
        <end position="1453"/>
    </location>
</feature>
<feature type="compositionally biased region" description="Basic and acidic residues" evidence="8">
    <location>
        <begin position="1388"/>
        <end position="1401"/>
    </location>
</feature>
<gene>
    <name evidence="12" type="primary">LOC117137472</name>
</gene>
<feature type="coiled-coil region" evidence="7">
    <location>
        <begin position="688"/>
        <end position="722"/>
    </location>
</feature>
<name>A0A6P8JGP2_DROMA</name>
<feature type="region of interest" description="Disordered" evidence="8">
    <location>
        <begin position="1253"/>
        <end position="1294"/>
    </location>
</feature>
<reference evidence="12" key="1">
    <citation type="submission" date="2025-08" db="UniProtKB">
        <authorList>
            <consortium name="RefSeq"/>
        </authorList>
    </citation>
    <scope>IDENTIFICATION</scope>
    <source>
        <strain evidence="12">Mau12</strain>
        <tissue evidence="12">Whole Body</tissue>
    </source>
</reference>
<feature type="region of interest" description="Disordered" evidence="8">
    <location>
        <begin position="355"/>
        <end position="393"/>
    </location>
</feature>
<feature type="compositionally biased region" description="Polar residues" evidence="8">
    <location>
        <begin position="1220"/>
        <end position="1237"/>
    </location>
</feature>
<dbReference type="PANTHER" id="PTHR21595">
    <property type="entry name" value="PATRONIN"/>
    <property type="match status" value="1"/>
</dbReference>
<dbReference type="InterPro" id="IPR032940">
    <property type="entry name" value="CAMSAP"/>
</dbReference>
<dbReference type="PANTHER" id="PTHR21595:SF0">
    <property type="entry name" value="PATRONIN"/>
    <property type="match status" value="1"/>
</dbReference>
<dbReference type="InterPro" id="IPR038209">
    <property type="entry name" value="CKK_dom_sf"/>
</dbReference>
<evidence type="ECO:0000313" key="11">
    <source>
        <dbReference type="Proteomes" id="UP000515162"/>
    </source>
</evidence>
<evidence type="ECO:0000256" key="3">
    <source>
        <dbReference type="ARBA" id="ARBA00022701"/>
    </source>
</evidence>
<feature type="region of interest" description="Disordered" evidence="8">
    <location>
        <begin position="1388"/>
        <end position="1468"/>
    </location>
</feature>
<dbReference type="InterPro" id="IPR031372">
    <property type="entry name" value="CAMSAP_CC1"/>
</dbReference>
<evidence type="ECO:0000256" key="6">
    <source>
        <dbReference type="PROSITE-ProRule" id="PRU00841"/>
    </source>
</evidence>
<dbReference type="InterPro" id="IPR001715">
    <property type="entry name" value="CH_dom"/>
</dbReference>
<dbReference type="SUPFAM" id="SSF50346">
    <property type="entry name" value="PRC-barrel domain"/>
    <property type="match status" value="1"/>
</dbReference>
<feature type="region of interest" description="Disordered" evidence="8">
    <location>
        <begin position="1057"/>
        <end position="1095"/>
    </location>
</feature>
<feature type="compositionally biased region" description="Polar residues" evidence="8">
    <location>
        <begin position="534"/>
        <end position="550"/>
    </location>
</feature>
<feature type="domain" description="Calponin-homology (CH)" evidence="9">
    <location>
        <begin position="156"/>
        <end position="288"/>
    </location>
</feature>
<dbReference type="InterPro" id="IPR014797">
    <property type="entry name" value="CKK_CAMSAP"/>
</dbReference>
<dbReference type="SMART" id="SM01051">
    <property type="entry name" value="CAMSAP_CKK"/>
    <property type="match status" value="1"/>
</dbReference>